<evidence type="ECO:0000256" key="1">
    <source>
        <dbReference type="SAM" id="Phobius"/>
    </source>
</evidence>
<comment type="caution">
    <text evidence="2">The sequence shown here is derived from an EMBL/GenBank/DDBJ whole genome shotgun (WGS) entry which is preliminary data.</text>
</comment>
<feature type="transmembrane region" description="Helical" evidence="1">
    <location>
        <begin position="12"/>
        <end position="31"/>
    </location>
</feature>
<dbReference type="PATRIC" id="fig|82380.11.peg.76"/>
<feature type="transmembrane region" description="Helical" evidence="1">
    <location>
        <begin position="69"/>
        <end position="89"/>
    </location>
</feature>
<accession>A0A0F0LKD4</accession>
<dbReference type="EMBL" id="JYIW01000009">
    <property type="protein sequence ID" value="KJL33608.1"/>
    <property type="molecule type" value="Genomic_DNA"/>
</dbReference>
<dbReference type="AlphaFoldDB" id="A0A0F0LKD4"/>
<gene>
    <name evidence="2" type="ORF">RS83_00075</name>
</gene>
<organism evidence="2 3">
    <name type="scientific">Microbacterium oxydans</name>
    <dbReference type="NCBI Taxonomy" id="82380"/>
    <lineage>
        <taxon>Bacteria</taxon>
        <taxon>Bacillati</taxon>
        <taxon>Actinomycetota</taxon>
        <taxon>Actinomycetes</taxon>
        <taxon>Micrococcales</taxon>
        <taxon>Microbacteriaceae</taxon>
        <taxon>Microbacterium</taxon>
    </lineage>
</organism>
<keyword evidence="1" id="KW-0472">Membrane</keyword>
<reference evidence="2 3" key="1">
    <citation type="submission" date="2015-02" db="EMBL/GenBank/DDBJ databases">
        <title>Draft genome sequences of ten Microbacterium spp. with emphasis on heavy metal contaminated environments.</title>
        <authorList>
            <person name="Corretto E."/>
        </authorList>
    </citation>
    <scope>NUCLEOTIDE SEQUENCE [LARGE SCALE GENOMIC DNA]</scope>
    <source>
        <strain evidence="2 3">BEL4b</strain>
    </source>
</reference>
<name>A0A0F0LKD4_9MICO</name>
<protein>
    <submittedName>
        <fullName evidence="2">Uncharacterized protein</fullName>
    </submittedName>
</protein>
<dbReference type="Proteomes" id="UP000033640">
    <property type="component" value="Unassembled WGS sequence"/>
</dbReference>
<proteinExistence type="predicted"/>
<keyword evidence="1" id="KW-1133">Transmembrane helix</keyword>
<sequence>MKRSLRTAGCAVAALVLTAGAAIVAAIWLMFAEGSTVGRRLGFFDAVFVEVRRGPGGSSQLGAGLNDPLPLVITFIVATLILVAVLAGCDRLVARRTQPSAGAR</sequence>
<dbReference type="OrthoDB" id="5075413at2"/>
<keyword evidence="1" id="KW-0812">Transmembrane</keyword>
<evidence type="ECO:0000313" key="2">
    <source>
        <dbReference type="EMBL" id="KJL33608.1"/>
    </source>
</evidence>
<evidence type="ECO:0000313" key="3">
    <source>
        <dbReference type="Proteomes" id="UP000033640"/>
    </source>
</evidence>
<dbReference type="RefSeq" id="WP_045277521.1">
    <property type="nucleotide sequence ID" value="NZ_JYIW01000009.1"/>
</dbReference>